<dbReference type="InterPro" id="IPR011990">
    <property type="entry name" value="TPR-like_helical_dom_sf"/>
</dbReference>
<sequence length="298" mass="32365">MASALALADLADRRADVRAARQLLSLGNFAPADTSELSSELATLEMFSGKKARARQLFVTSLLQPNENTLAQARWAEDEYRLDLDLQRNVIDEAYEAKLRSDAKAGLWSDAYVAGVLWQQDQSFSQAAALSTSFVASVGLEDYNAALGAAEIGLMSSPHDGGLRNNAAFAAAQLGRLAEAEAHLAAATVDNDADQVHTVEATRGLISFRRGDAETGRHLYRSALDGFRSLRLPYQGVMALLHWAMEEERVGSVHARELLEAAQQVVDRYPTAEGALLLQRLKSRMEAHSLKVDTVPGT</sequence>
<evidence type="ECO:0008006" key="3">
    <source>
        <dbReference type="Google" id="ProtNLM"/>
    </source>
</evidence>
<evidence type="ECO:0000313" key="2">
    <source>
        <dbReference type="Proteomes" id="UP001261125"/>
    </source>
</evidence>
<dbReference type="EMBL" id="JAWDIT010000005">
    <property type="protein sequence ID" value="MDU0346760.1"/>
    <property type="molecule type" value="Genomic_DNA"/>
</dbReference>
<name>A0ABU3SPH9_9MICO</name>
<reference evidence="1 2" key="1">
    <citation type="submission" date="2023-09" db="EMBL/GenBank/DDBJ databases">
        <title>Microbacterium fusihabitans sp. nov., Microbacterium phycihabitans sp. nov., and Microbacterium cervinum sp. nov., isolated from dried seaweeds of beach.</title>
        <authorList>
            <person name="Lee S.D."/>
        </authorList>
    </citation>
    <scope>NUCLEOTIDE SEQUENCE [LARGE SCALE GENOMIC DNA]</scope>
    <source>
        <strain evidence="1 2">KSW2-29</strain>
    </source>
</reference>
<evidence type="ECO:0000313" key="1">
    <source>
        <dbReference type="EMBL" id="MDU0346760.1"/>
    </source>
</evidence>
<keyword evidence="2" id="KW-1185">Reference proteome</keyword>
<proteinExistence type="predicted"/>
<dbReference type="SUPFAM" id="SSF48452">
    <property type="entry name" value="TPR-like"/>
    <property type="match status" value="1"/>
</dbReference>
<dbReference type="RefSeq" id="WP_316005013.1">
    <property type="nucleotide sequence ID" value="NZ_JAWDIT010000005.1"/>
</dbReference>
<accession>A0ABU3SPH9</accession>
<comment type="caution">
    <text evidence="1">The sequence shown here is derived from an EMBL/GenBank/DDBJ whole genome shotgun (WGS) entry which is preliminary data.</text>
</comment>
<gene>
    <name evidence="1" type="ORF">RWH44_13740</name>
</gene>
<protein>
    <recommendedName>
        <fullName evidence="3">Tetratrico peptide repeat group 5 domain-containing protein</fullName>
    </recommendedName>
</protein>
<dbReference type="Gene3D" id="1.25.40.10">
    <property type="entry name" value="Tetratricopeptide repeat domain"/>
    <property type="match status" value="1"/>
</dbReference>
<dbReference type="Proteomes" id="UP001261125">
    <property type="component" value="Unassembled WGS sequence"/>
</dbReference>
<organism evidence="1 2">
    <name type="scientific">Microbacterium phycohabitans</name>
    <dbReference type="NCBI Taxonomy" id="3075993"/>
    <lineage>
        <taxon>Bacteria</taxon>
        <taxon>Bacillati</taxon>
        <taxon>Actinomycetota</taxon>
        <taxon>Actinomycetes</taxon>
        <taxon>Micrococcales</taxon>
        <taxon>Microbacteriaceae</taxon>
        <taxon>Microbacterium</taxon>
    </lineage>
</organism>